<evidence type="ECO:0000313" key="3">
    <source>
        <dbReference type="Proteomes" id="UP000002279"/>
    </source>
</evidence>
<evidence type="ECO:0000313" key="2">
    <source>
        <dbReference type="Ensembl" id="ENSOANP00000039479.1"/>
    </source>
</evidence>
<dbReference type="InterPro" id="IPR052144">
    <property type="entry name" value="piRNA_biogenesis_EXD1"/>
</dbReference>
<name>A0A6I8NFG5_ORNAN</name>
<dbReference type="GO" id="GO:0034587">
    <property type="term" value="P:piRNA processing"/>
    <property type="evidence" value="ECO:0000318"/>
    <property type="project" value="GO_Central"/>
</dbReference>
<dbReference type="Gene3D" id="2.30.30.100">
    <property type="match status" value="1"/>
</dbReference>
<reference evidence="2" key="1">
    <citation type="submission" date="2025-08" db="UniProtKB">
        <authorList>
            <consortium name="Ensembl"/>
        </authorList>
    </citation>
    <scope>IDENTIFICATION</scope>
    <source>
        <strain evidence="2">Glennie</strain>
    </source>
</reference>
<feature type="region of interest" description="Disordered" evidence="1">
    <location>
        <begin position="397"/>
        <end position="423"/>
    </location>
</feature>
<feature type="region of interest" description="Disordered" evidence="1">
    <location>
        <begin position="71"/>
        <end position="154"/>
    </location>
</feature>
<dbReference type="Ensembl" id="ENSOANT00000072368.1">
    <property type="protein sequence ID" value="ENSOANP00000039479.1"/>
    <property type="gene ID" value="ENSOANG00000048086.1"/>
</dbReference>
<dbReference type="PANTHER" id="PTHR46628:SF1">
    <property type="entry name" value="PIRNA BIOGENESIS PROTEIN EXD1"/>
    <property type="match status" value="1"/>
</dbReference>
<dbReference type="Proteomes" id="UP000002279">
    <property type="component" value="Unplaced"/>
</dbReference>
<accession>A0A6I8NFG5</accession>
<dbReference type="Bgee" id="ENSOANG00000048086">
    <property type="expression patterns" value="Expressed in testis and 7 other cell types or tissues"/>
</dbReference>
<feature type="region of interest" description="Disordered" evidence="1">
    <location>
        <begin position="208"/>
        <end position="273"/>
    </location>
</feature>
<feature type="compositionally biased region" description="Basic residues" evidence="1">
    <location>
        <begin position="410"/>
        <end position="423"/>
    </location>
</feature>
<dbReference type="PANTHER" id="PTHR46628">
    <property type="entry name" value="PIRNA BIOGENESIS PROTEIN EXD1"/>
    <property type="match status" value="1"/>
</dbReference>
<keyword evidence="3" id="KW-1185">Reference proteome</keyword>
<dbReference type="GO" id="GO:1990923">
    <property type="term" value="C:PET complex"/>
    <property type="evidence" value="ECO:0000318"/>
    <property type="project" value="GO_Central"/>
</dbReference>
<sequence>MDPRGDCSFLNQVLGRELKITLVCGTFEGILQHVDPSRSIVLKKVKNVETGRSVPGVKMFFGHEIKNVEMLNEEDRGAARGTGTPDGSGDGSGPAEETHPAWKKQALVRRPGASANPEGTRLDRPRESERSQGPPTPAPLVPETAPLRPPYKYNPGEDGEVVAFTVIDQFQQRFSSAVSIYSFGRKDRALTVCRALSRALGRGGYNYKGTRSLPTTSSLPVEPPRATRGRSLPGPGPVPTRSSAEALIRATGCPARRRPRPPSAPPARGTARCKGHVKGVDHAGPVDGHAAARQVIPCGLHRPPRPAVFQVFRQAPSPGRTSRGGGSFVQSFTPDGPAPRGLPLITLLAVFGKRSLRAKRCTAHWRRCERNTSDKVPVPHGAHTRSRRENGYGIAILQRRKPRLEEAKRAARGHPAGKRRCRD</sequence>
<dbReference type="AlphaFoldDB" id="A0A6I8NFG5"/>
<dbReference type="InParanoid" id="A0A6I8NFG5"/>
<organism evidence="2 3">
    <name type="scientific">Ornithorhynchus anatinus</name>
    <name type="common">Duckbill platypus</name>
    <dbReference type="NCBI Taxonomy" id="9258"/>
    <lineage>
        <taxon>Eukaryota</taxon>
        <taxon>Metazoa</taxon>
        <taxon>Chordata</taxon>
        <taxon>Craniata</taxon>
        <taxon>Vertebrata</taxon>
        <taxon>Euteleostomi</taxon>
        <taxon>Mammalia</taxon>
        <taxon>Monotremata</taxon>
        <taxon>Ornithorhynchidae</taxon>
        <taxon>Ornithorhynchus</taxon>
    </lineage>
</organism>
<proteinExistence type="predicted"/>
<reference evidence="2" key="2">
    <citation type="submission" date="2025-09" db="UniProtKB">
        <authorList>
            <consortium name="Ensembl"/>
        </authorList>
    </citation>
    <scope>IDENTIFICATION</scope>
    <source>
        <strain evidence="2">Glennie</strain>
    </source>
</reference>
<protein>
    <submittedName>
        <fullName evidence="2">Uncharacterized protein</fullName>
    </submittedName>
</protein>
<feature type="compositionally biased region" description="Basic and acidic residues" evidence="1">
    <location>
        <begin position="120"/>
        <end position="130"/>
    </location>
</feature>
<evidence type="ECO:0000256" key="1">
    <source>
        <dbReference type="SAM" id="MobiDB-lite"/>
    </source>
</evidence>